<dbReference type="PANTHER" id="PTHR13759:SF1">
    <property type="entry name" value="TWINFILIN"/>
    <property type="match status" value="1"/>
</dbReference>
<comment type="subunit">
    <text evidence="8">Interacts with G-actin; ADP-actin form.</text>
</comment>
<protein>
    <recommendedName>
        <fullName evidence="10">Twinfilin</fullName>
    </recommendedName>
</protein>
<dbReference type="PROSITE" id="PS51263">
    <property type="entry name" value="ADF_H"/>
    <property type="match status" value="2"/>
</dbReference>
<dbReference type="GO" id="GO:0005884">
    <property type="term" value="C:actin filament"/>
    <property type="evidence" value="ECO:0007669"/>
    <property type="project" value="TreeGrafter"/>
</dbReference>
<keyword evidence="7" id="KW-0206">Cytoskeleton</keyword>
<evidence type="ECO:0000256" key="8">
    <source>
        <dbReference type="ARBA" id="ARBA00038532"/>
    </source>
</evidence>
<dbReference type="GO" id="GO:0030042">
    <property type="term" value="P:actin filament depolymerization"/>
    <property type="evidence" value="ECO:0007669"/>
    <property type="project" value="TreeGrafter"/>
</dbReference>
<evidence type="ECO:0000313" key="13">
    <source>
        <dbReference type="Proteomes" id="UP001165740"/>
    </source>
</evidence>
<proteinExistence type="inferred from homology"/>
<comment type="similarity">
    <text evidence="3">Belongs to the actin-binding proteins ADF family. Twinfilin subfamily.</text>
</comment>
<dbReference type="OrthoDB" id="10006997at2759"/>
<organism evidence="13 14">
    <name type="scientific">Biomphalaria glabrata</name>
    <name type="common">Bloodfluke planorb</name>
    <name type="synonym">Freshwater snail</name>
    <dbReference type="NCBI Taxonomy" id="6526"/>
    <lineage>
        <taxon>Eukaryota</taxon>
        <taxon>Metazoa</taxon>
        <taxon>Spiralia</taxon>
        <taxon>Lophotrochozoa</taxon>
        <taxon>Mollusca</taxon>
        <taxon>Gastropoda</taxon>
        <taxon>Heterobranchia</taxon>
        <taxon>Euthyneura</taxon>
        <taxon>Panpulmonata</taxon>
        <taxon>Hygrophila</taxon>
        <taxon>Lymnaeoidea</taxon>
        <taxon>Planorbidae</taxon>
        <taxon>Biomphalaria</taxon>
    </lineage>
</organism>
<dbReference type="GO" id="GO:0003785">
    <property type="term" value="F:actin monomer binding"/>
    <property type="evidence" value="ECO:0007669"/>
    <property type="project" value="TreeGrafter"/>
</dbReference>
<dbReference type="InterPro" id="IPR029006">
    <property type="entry name" value="ADF-H/Gelsolin-like_dom_sf"/>
</dbReference>
<dbReference type="InterPro" id="IPR002108">
    <property type="entry name" value="ADF-H"/>
</dbReference>
<evidence type="ECO:0000256" key="6">
    <source>
        <dbReference type="ARBA" id="ARBA00023203"/>
    </source>
</evidence>
<evidence type="ECO:0000256" key="3">
    <source>
        <dbReference type="ARBA" id="ARBA00009557"/>
    </source>
</evidence>
<dbReference type="Proteomes" id="UP001165740">
    <property type="component" value="Chromosome 4"/>
</dbReference>
<keyword evidence="4" id="KW-0963">Cytoplasm</keyword>
<dbReference type="CDD" id="cd11284">
    <property type="entry name" value="ADF_Twf-C_like"/>
    <property type="match status" value="1"/>
</dbReference>
<dbReference type="CDD" id="cd11285">
    <property type="entry name" value="ADF_Twf-N_like"/>
    <property type="match status" value="1"/>
</dbReference>
<dbReference type="FunFam" id="3.40.20.10:FF:000042">
    <property type="entry name" value="Actin depolymerizing protein"/>
    <property type="match status" value="1"/>
</dbReference>
<name>A0A9W3A447_BIOGL</name>
<evidence type="ECO:0000256" key="2">
    <source>
        <dbReference type="ARBA" id="ARBA00004544"/>
    </source>
</evidence>
<dbReference type="GeneID" id="106075699"/>
<comment type="subcellular location">
    <subcellularLocation>
        <location evidence="2">Cytoplasm</location>
        <location evidence="2">Cell cortex</location>
    </subcellularLocation>
    <subcellularLocation>
        <location evidence="1">Cytoplasm</location>
        <location evidence="1">Cytoskeleton</location>
    </subcellularLocation>
</comment>
<dbReference type="GO" id="GO:0051016">
    <property type="term" value="P:barbed-end actin filament capping"/>
    <property type="evidence" value="ECO:0007669"/>
    <property type="project" value="TreeGrafter"/>
</dbReference>
<dbReference type="FunFam" id="3.40.20.10:FF:000007">
    <property type="entry name" value="Twinfilin-1 isoform 1"/>
    <property type="match status" value="1"/>
</dbReference>
<feature type="domain" description="ADF-H" evidence="12">
    <location>
        <begin position="227"/>
        <end position="362"/>
    </location>
</feature>
<evidence type="ECO:0000256" key="7">
    <source>
        <dbReference type="ARBA" id="ARBA00023212"/>
    </source>
</evidence>
<feature type="compositionally biased region" description="Basic residues" evidence="11">
    <location>
        <begin position="382"/>
        <end position="391"/>
    </location>
</feature>
<dbReference type="GO" id="GO:0005938">
    <property type="term" value="C:cell cortex"/>
    <property type="evidence" value="ECO:0007669"/>
    <property type="project" value="UniProtKB-SubCell"/>
</dbReference>
<dbReference type="GO" id="GO:0030016">
    <property type="term" value="C:myofibril"/>
    <property type="evidence" value="ECO:0007669"/>
    <property type="project" value="TreeGrafter"/>
</dbReference>
<evidence type="ECO:0000256" key="4">
    <source>
        <dbReference type="ARBA" id="ARBA00022490"/>
    </source>
</evidence>
<dbReference type="SMART" id="SM00102">
    <property type="entry name" value="ADF"/>
    <property type="match status" value="2"/>
</dbReference>
<feature type="region of interest" description="Disordered" evidence="11">
    <location>
        <begin position="366"/>
        <end position="391"/>
    </location>
</feature>
<dbReference type="OMA" id="YNREMPP"/>
<dbReference type="PANTHER" id="PTHR13759">
    <property type="entry name" value="TWINFILIN"/>
    <property type="match status" value="1"/>
</dbReference>
<gene>
    <name evidence="14" type="primary">LOC106075699</name>
</gene>
<evidence type="ECO:0000313" key="14">
    <source>
        <dbReference type="RefSeq" id="XP_055882062.1"/>
    </source>
</evidence>
<evidence type="ECO:0000256" key="11">
    <source>
        <dbReference type="SAM" id="MobiDB-lite"/>
    </source>
</evidence>
<evidence type="ECO:0000259" key="12">
    <source>
        <dbReference type="PROSITE" id="PS51263"/>
    </source>
</evidence>
<dbReference type="AlphaFoldDB" id="A0A9W3A447"/>
<evidence type="ECO:0000256" key="1">
    <source>
        <dbReference type="ARBA" id="ARBA00004245"/>
    </source>
</evidence>
<dbReference type="Gene3D" id="3.40.20.10">
    <property type="entry name" value="Severin"/>
    <property type="match status" value="2"/>
</dbReference>
<dbReference type="GO" id="GO:0010591">
    <property type="term" value="P:regulation of lamellipodium assembly"/>
    <property type="evidence" value="ECO:0007669"/>
    <property type="project" value="TreeGrafter"/>
</dbReference>
<keyword evidence="6" id="KW-0009">Actin-binding</keyword>
<dbReference type="GO" id="GO:0051015">
    <property type="term" value="F:actin filament binding"/>
    <property type="evidence" value="ECO:0007669"/>
    <property type="project" value="TreeGrafter"/>
</dbReference>
<keyword evidence="5" id="KW-0677">Repeat</keyword>
<accession>A0A9W3A447</accession>
<dbReference type="GO" id="GO:0010976">
    <property type="term" value="P:positive regulation of neuron projection development"/>
    <property type="evidence" value="ECO:0007669"/>
    <property type="project" value="TreeGrafter"/>
</dbReference>
<reference evidence="14" key="1">
    <citation type="submission" date="2025-08" db="UniProtKB">
        <authorList>
            <consortium name="RefSeq"/>
        </authorList>
    </citation>
    <scope>IDENTIFICATION</scope>
</reference>
<evidence type="ECO:0000256" key="5">
    <source>
        <dbReference type="ARBA" id="ARBA00022737"/>
    </source>
</evidence>
<evidence type="ECO:0000256" key="9">
    <source>
        <dbReference type="ARBA" id="ARBA00056419"/>
    </source>
</evidence>
<dbReference type="RefSeq" id="XP_055882062.1">
    <property type="nucleotide sequence ID" value="XM_056026087.1"/>
</dbReference>
<dbReference type="InterPro" id="IPR028458">
    <property type="entry name" value="Twinfilin"/>
</dbReference>
<dbReference type="Pfam" id="PF00241">
    <property type="entry name" value="Cofilin_ADF"/>
    <property type="match status" value="2"/>
</dbReference>
<sequence length="391" mass="44348">MVELVHHLEILPPAEAVYHGISLGATCERFRGLFNVDLVLRKSRQKNHNGESSKHKFSANDELRSFLAQSKDGHVRLIKVTIDNEQLTFSTSREPISTWENDYDELVLPLLEDKMPCYILYRLDTKNSMGYEWLFIAWSPDFAPVRQKMLYAATRATMKSEFGGGQIKDELFGTVQSDVSLRGYHKHVQAALAPAPLTMAEEELQFIKQNEVNAHINVETKSQTMQGVAFPLTAEAAEAVIAFRDGTYNYVQLSLDLTKEVVNVAETDNIRVANLISHVPKDNARYHLFKFSHTHEGDSIDSILFIYSMPGYKCSIKERMLYSSCKSPLCEQLTSNGIEIEKKIEIDDPSELTEEFIYDEIHPKKNAARQAFAKPKGPAGRGPKRMTRNTE</sequence>
<comment type="function">
    <text evidence="9">Actin-binding protein involved in motile and morphological processes. Inhibits actin polymerization, likely by sequestering G-actin.</text>
</comment>
<evidence type="ECO:0000256" key="10">
    <source>
        <dbReference type="ARBA" id="ARBA00069496"/>
    </source>
</evidence>
<feature type="domain" description="ADF-H" evidence="12">
    <location>
        <begin position="55"/>
        <end position="189"/>
    </location>
</feature>
<dbReference type="SUPFAM" id="SSF55753">
    <property type="entry name" value="Actin depolymerizing proteins"/>
    <property type="match status" value="2"/>
</dbReference>
<keyword evidence="13" id="KW-1185">Reference proteome</keyword>